<dbReference type="Pfam" id="PF01554">
    <property type="entry name" value="MatE"/>
    <property type="match status" value="2"/>
</dbReference>
<feature type="transmembrane region" description="Helical" evidence="6">
    <location>
        <begin position="248"/>
        <end position="269"/>
    </location>
</feature>
<proteinExistence type="inferred from homology"/>
<name>A0ABX7QQI2_9GAMM</name>
<dbReference type="RefSeq" id="WP_207354945.1">
    <property type="nucleotide sequence ID" value="NZ_CP071503.1"/>
</dbReference>
<feature type="transmembrane region" description="Helical" evidence="6">
    <location>
        <begin position="16"/>
        <end position="36"/>
    </location>
</feature>
<evidence type="ECO:0000313" key="7">
    <source>
        <dbReference type="EMBL" id="QSX33734.1"/>
    </source>
</evidence>
<dbReference type="PANTHER" id="PTHR42893">
    <property type="entry name" value="PROTEIN DETOXIFICATION 44, CHLOROPLASTIC-RELATED"/>
    <property type="match status" value="1"/>
</dbReference>
<feature type="transmembrane region" description="Helical" evidence="6">
    <location>
        <begin position="360"/>
        <end position="382"/>
    </location>
</feature>
<dbReference type="EMBL" id="CP071503">
    <property type="protein sequence ID" value="QSX33734.1"/>
    <property type="molecule type" value="Genomic_DNA"/>
</dbReference>
<feature type="transmembrane region" description="Helical" evidence="6">
    <location>
        <begin position="170"/>
        <end position="190"/>
    </location>
</feature>
<keyword evidence="3 6" id="KW-0812">Transmembrane</keyword>
<dbReference type="NCBIfam" id="TIGR00797">
    <property type="entry name" value="matE"/>
    <property type="match status" value="1"/>
</dbReference>
<feature type="transmembrane region" description="Helical" evidence="6">
    <location>
        <begin position="196"/>
        <end position="214"/>
    </location>
</feature>
<evidence type="ECO:0000313" key="8">
    <source>
        <dbReference type="Proteomes" id="UP000662770"/>
    </source>
</evidence>
<protein>
    <submittedName>
        <fullName evidence="7">MATE family efflux transporter</fullName>
    </submittedName>
</protein>
<accession>A0ABX7QQI2</accession>
<gene>
    <name evidence="7" type="ORF">JYB87_00280</name>
</gene>
<feature type="transmembrane region" description="Helical" evidence="6">
    <location>
        <begin position="394"/>
        <end position="412"/>
    </location>
</feature>
<feature type="transmembrane region" description="Helical" evidence="6">
    <location>
        <begin position="91"/>
        <end position="115"/>
    </location>
</feature>
<organism evidence="7 8">
    <name type="scientific">Shewanella avicenniae</name>
    <dbReference type="NCBI Taxonomy" id="2814294"/>
    <lineage>
        <taxon>Bacteria</taxon>
        <taxon>Pseudomonadati</taxon>
        <taxon>Pseudomonadota</taxon>
        <taxon>Gammaproteobacteria</taxon>
        <taxon>Alteromonadales</taxon>
        <taxon>Shewanellaceae</taxon>
        <taxon>Shewanella</taxon>
    </lineage>
</organism>
<evidence type="ECO:0000256" key="6">
    <source>
        <dbReference type="SAM" id="Phobius"/>
    </source>
</evidence>
<evidence type="ECO:0000256" key="3">
    <source>
        <dbReference type="ARBA" id="ARBA00022692"/>
    </source>
</evidence>
<evidence type="ECO:0000256" key="1">
    <source>
        <dbReference type="ARBA" id="ARBA00004141"/>
    </source>
</evidence>
<comment type="similarity">
    <text evidence="2">Belongs to the multi antimicrobial extrusion (MATE) (TC 2.A.66.1) family.</text>
</comment>
<dbReference type="Proteomes" id="UP000662770">
    <property type="component" value="Chromosome"/>
</dbReference>
<evidence type="ECO:0000256" key="5">
    <source>
        <dbReference type="ARBA" id="ARBA00023136"/>
    </source>
</evidence>
<feature type="transmembrane region" description="Helical" evidence="6">
    <location>
        <begin position="48"/>
        <end position="70"/>
    </location>
</feature>
<dbReference type="CDD" id="cd13136">
    <property type="entry name" value="MATE_DinF_like"/>
    <property type="match status" value="1"/>
</dbReference>
<comment type="subcellular location">
    <subcellularLocation>
        <location evidence="1">Membrane</location>
        <topology evidence="1">Multi-pass membrane protein</topology>
    </subcellularLocation>
</comment>
<keyword evidence="5 6" id="KW-0472">Membrane</keyword>
<feature type="transmembrane region" description="Helical" evidence="6">
    <location>
        <begin position="275"/>
        <end position="297"/>
    </location>
</feature>
<dbReference type="InterPro" id="IPR044644">
    <property type="entry name" value="DinF-like"/>
</dbReference>
<feature type="transmembrane region" description="Helical" evidence="6">
    <location>
        <begin position="318"/>
        <end position="340"/>
    </location>
</feature>
<dbReference type="PANTHER" id="PTHR42893:SF46">
    <property type="entry name" value="PROTEIN DETOXIFICATION 44, CHLOROPLASTIC"/>
    <property type="match status" value="1"/>
</dbReference>
<reference evidence="7 8" key="1">
    <citation type="submission" date="2021-03" db="EMBL/GenBank/DDBJ databases">
        <title>Novel species identification of genus Shewanella.</title>
        <authorList>
            <person name="Liu G."/>
            <person name="Zhang Q."/>
        </authorList>
    </citation>
    <scope>NUCLEOTIDE SEQUENCE [LARGE SCALE GENOMIC DNA]</scope>
    <source>
        <strain evidence="7 8">FJAT-51800</strain>
    </source>
</reference>
<keyword evidence="8" id="KW-1185">Reference proteome</keyword>
<feature type="transmembrane region" description="Helical" evidence="6">
    <location>
        <begin position="418"/>
        <end position="438"/>
    </location>
</feature>
<feature type="transmembrane region" description="Helical" evidence="6">
    <location>
        <begin position="135"/>
        <end position="158"/>
    </location>
</feature>
<evidence type="ECO:0000256" key="2">
    <source>
        <dbReference type="ARBA" id="ARBA00010199"/>
    </source>
</evidence>
<keyword evidence="4 6" id="KW-1133">Transmembrane helix</keyword>
<evidence type="ECO:0000256" key="4">
    <source>
        <dbReference type="ARBA" id="ARBA00022989"/>
    </source>
</evidence>
<dbReference type="InterPro" id="IPR002528">
    <property type="entry name" value="MATE_fam"/>
</dbReference>
<sequence>MNKRSFVSTQQRHKKLLALALPMILSNITVPLLGLVDTAVIGHLSDAAYLGGVAVGATIITLMLWLMGFLRMSTTALVAQSVGRRDNAAQLQILLQSSLIALVIAALFLLLQWPIWQLAMQFNDASSDVRQSGHAYFNIRIWGAPFALLNMVLLGWLMGRQQPKAAMWQLIIANSVNIGLDLLFVMGFGWGVQGVAFASVLADIISTLVALFFIKQLLPQLGELPLKPLIRALRLVDFSKLLRLNRDIFIRSLFLQLTFAFITFAGASLGDNTVAANAVMLNLLLLISYALDGIAYYAEAEVGRATGEHSYPELHATVSLAFIWSAVVAVMFSLGFWLWGTQLIGLMTSIEGVITAASALLPWLIALPILSFGCYLFDGVFIGAAKGRIMRNSMMVASVGVFLPLWWLTQAWHNQGLWLALSGFMLARSVSLGGYYWWRRQQFLAP</sequence>